<dbReference type="SUPFAM" id="SSF51126">
    <property type="entry name" value="Pectin lyase-like"/>
    <property type="match status" value="2"/>
</dbReference>
<feature type="chain" id="PRO_5043821620" description="Rhamnogalacturonase A/B/Epimerase-like pectate lyase domain-containing protein" evidence="1">
    <location>
        <begin position="22"/>
        <end position="824"/>
    </location>
</feature>
<dbReference type="Gene3D" id="2.160.20.10">
    <property type="entry name" value="Single-stranded right-handed beta-helix, Pectin lyase-like"/>
    <property type="match status" value="2"/>
</dbReference>
<evidence type="ECO:0000256" key="1">
    <source>
        <dbReference type="SAM" id="SignalP"/>
    </source>
</evidence>
<dbReference type="InterPro" id="IPR012334">
    <property type="entry name" value="Pectin_lyas_fold"/>
</dbReference>
<evidence type="ECO:0000313" key="4">
    <source>
        <dbReference type="Proteomes" id="UP001345827"/>
    </source>
</evidence>
<evidence type="ECO:0000313" key="3">
    <source>
        <dbReference type="EMBL" id="KAK5545063.1"/>
    </source>
</evidence>
<comment type="caution">
    <text evidence="3">The sequence shown here is derived from an EMBL/GenBank/DDBJ whole genome shotgun (WGS) entry which is preliminary data.</text>
</comment>
<gene>
    <name evidence="3" type="ORF">LTR25_000070</name>
</gene>
<evidence type="ECO:0000259" key="2">
    <source>
        <dbReference type="Pfam" id="PF12708"/>
    </source>
</evidence>
<feature type="signal peptide" evidence="1">
    <location>
        <begin position="1"/>
        <end position="21"/>
    </location>
</feature>
<keyword evidence="1" id="KW-0732">Signal</keyword>
<dbReference type="AlphaFoldDB" id="A0AAV9QKC7"/>
<dbReference type="PANTHER" id="PTHR33928:SF2">
    <property type="entry name" value="PECTATE LYASE SUPERFAMILY PROTEIN DOMAIN-CONTAINING PROTEIN-RELATED"/>
    <property type="match status" value="1"/>
</dbReference>
<dbReference type="Proteomes" id="UP001345827">
    <property type="component" value="Unassembled WGS sequence"/>
</dbReference>
<feature type="domain" description="Rhamnogalacturonase A/B/Epimerase-like pectate lyase" evidence="2">
    <location>
        <begin position="448"/>
        <end position="521"/>
    </location>
</feature>
<dbReference type="EMBL" id="JAXLQG010000001">
    <property type="protein sequence ID" value="KAK5545063.1"/>
    <property type="molecule type" value="Genomic_DNA"/>
</dbReference>
<dbReference type="GO" id="GO:0004650">
    <property type="term" value="F:polygalacturonase activity"/>
    <property type="evidence" value="ECO:0007669"/>
    <property type="project" value="InterPro"/>
</dbReference>
<feature type="domain" description="Rhamnogalacturonase A/B/Epimerase-like pectate lyase" evidence="2">
    <location>
        <begin position="46"/>
        <end position="292"/>
    </location>
</feature>
<dbReference type="Pfam" id="PF12708">
    <property type="entry name" value="Pect-lyase_RHGA_epim"/>
    <property type="match status" value="2"/>
</dbReference>
<reference evidence="3 4" key="1">
    <citation type="submission" date="2023-06" db="EMBL/GenBank/DDBJ databases">
        <title>Black Yeasts Isolated from many extreme environments.</title>
        <authorList>
            <person name="Coleine C."/>
            <person name="Stajich J.E."/>
            <person name="Selbmann L."/>
        </authorList>
    </citation>
    <scope>NUCLEOTIDE SEQUENCE [LARGE SCALE GENOMIC DNA]</scope>
    <source>
        <strain evidence="3 4">CCFEE 5887</strain>
    </source>
</reference>
<protein>
    <recommendedName>
        <fullName evidence="2">Rhamnogalacturonase A/B/Epimerase-like pectate lyase domain-containing protein</fullName>
    </recommendedName>
</protein>
<dbReference type="InterPro" id="IPR011050">
    <property type="entry name" value="Pectin_lyase_fold/virulence"/>
</dbReference>
<name>A0AAV9QKC7_9PEZI</name>
<keyword evidence="4" id="KW-1185">Reference proteome</keyword>
<dbReference type="InterPro" id="IPR024535">
    <property type="entry name" value="RHGA/B-epi-like_pectate_lyase"/>
</dbReference>
<sequence length="824" mass="89002">MWSSYTTVWLYTALLLGVANTQSTYWLANKPNVGTVAFGAPGYPVFRNVKDYGARGDGVQDDSDAINNAIAAPGSLSTITSHLGPRCGGGNSTSGSFCQSSTVTPALVYFPPGKYIVSKPLIMWYMTQLVGDAVTPPTIKVAANFTNLIGLAVMDADIYIPSGSGEEWYANQNNFYRQIRNFIIDMTTAPLNTAGIHWQVAQATSLQNIVINMAASDVVNNAQQGVYMENGSGGFFSDITVNGGSIGMYLGNQQFTTRKLSFNGCGTAIKMNFDWLWTFSQITVTNCNVGIDMTNGGFSNQAIGSLVLLDSVISAEQGILTPYAPGYSSPQAAGTLVMENVDFTGSTDAISAAGGTQARTVLPGGTVVQLFAQGNAWTTAGQALDGQNFNGTTCTYANSSQTAYSAQETTIQRQLAPVPRPSNLVDSNGEYIYRVKPQYETLQWSSFMSAKANNLAGDGTTDDTAAMQALFTNAANAGKVAYFDRGAYIISSTVFVPPNLKITGEMLSIIMATGSFFGDELNPQPVWQIGNPGDIGTVEISDLIFETRGPCPGAIIIQWNIKAQGPALAGMWDAHWRIGGSAGTDLQQDKCIKTPGTPIASGNPVLSECVGAFLLLHVTPEADGYFENTWGWVADHELDMTTRDQIYIFNKAGFLFESAEGPVWLYGTAAEHSAMYDYQFANTKNVFMGHIQHETAYYQGNPDALHTPFTPQASWNDPTYADCTATNCARTWGLRLLNSSSIFMYGGGLYNFFENWNTQACLGTESCQERMVDIQNCTDVYLWALSTKGSQFMISYEGTDVVPYSVNRANFCETIVLFELAESQ</sequence>
<accession>A0AAV9QKC7</accession>
<dbReference type="CDD" id="cd23668">
    <property type="entry name" value="GH55_beta13glucanase-like"/>
    <property type="match status" value="1"/>
</dbReference>
<proteinExistence type="predicted"/>
<dbReference type="PANTHER" id="PTHR33928">
    <property type="entry name" value="POLYGALACTURONASE QRT3"/>
    <property type="match status" value="1"/>
</dbReference>
<dbReference type="InterPro" id="IPR039279">
    <property type="entry name" value="QRT3-like"/>
</dbReference>
<organism evidence="3 4">
    <name type="scientific">Vermiconidia calcicola</name>
    <dbReference type="NCBI Taxonomy" id="1690605"/>
    <lineage>
        <taxon>Eukaryota</taxon>
        <taxon>Fungi</taxon>
        <taxon>Dikarya</taxon>
        <taxon>Ascomycota</taxon>
        <taxon>Pezizomycotina</taxon>
        <taxon>Dothideomycetes</taxon>
        <taxon>Dothideomycetidae</taxon>
        <taxon>Mycosphaerellales</taxon>
        <taxon>Extremaceae</taxon>
        <taxon>Vermiconidia</taxon>
    </lineage>
</organism>